<name>A0AAU7AQU9_9ACTN</name>
<dbReference type="KEGG" id="parq:DSM112329_00769"/>
<dbReference type="InterPro" id="IPR025110">
    <property type="entry name" value="AMP-bd_C"/>
</dbReference>
<evidence type="ECO:0000256" key="2">
    <source>
        <dbReference type="ARBA" id="ARBA00022598"/>
    </source>
</evidence>
<gene>
    <name evidence="6" type="primary">dmdB_2</name>
    <name evidence="6" type="ORF">DSM112329_00769</name>
</gene>
<feature type="domain" description="AMP-dependent synthetase/ligase" evidence="4">
    <location>
        <begin position="36"/>
        <end position="395"/>
    </location>
</feature>
<dbReference type="InterPro" id="IPR045851">
    <property type="entry name" value="AMP-bd_C_sf"/>
</dbReference>
<dbReference type="NCBIfam" id="NF004837">
    <property type="entry name" value="PRK06187.1"/>
    <property type="match status" value="1"/>
</dbReference>
<dbReference type="FunFam" id="3.30.300.30:FF:000008">
    <property type="entry name" value="2,3-dihydroxybenzoate-AMP ligase"/>
    <property type="match status" value="1"/>
</dbReference>
<feature type="region of interest" description="Disordered" evidence="3">
    <location>
        <begin position="529"/>
        <end position="552"/>
    </location>
</feature>
<comment type="similarity">
    <text evidence="1">Belongs to the ATP-dependent AMP-binding enzyme family.</text>
</comment>
<dbReference type="PROSITE" id="PS00455">
    <property type="entry name" value="AMP_BINDING"/>
    <property type="match status" value="1"/>
</dbReference>
<dbReference type="InterPro" id="IPR042099">
    <property type="entry name" value="ANL_N_sf"/>
</dbReference>
<sequence length="552" mass="60531">MQHDVPMSLQHAFGRLHRMHGSSGEVVSLRTADGNVDRVGYREIGDRSLRLASGLTALGIEPGDRVATLMWNNHEHMEAYLAIPCMGAVLHTLNLRLFTEQLVYIVNHAQDRVIMIEDTLIPMVADIVDQLPVVEHWIVVGDGDASALGENVIRYEALLAEQPGDYRFPVIDDDRQAAALCYTSGTTGNPKGVLYSHRSALLHSMAVLTADCFGVGKSDRILPVVPMFHANAWGLIYAAALSGASLVMPGPFLKAPSLAHLIVSERCTVAGAVPTLWMDLLRYADEHKPDLTSLRIVPCGGAAVPRSLMEAFQERHGVRIVQAWGMTETSPLGSVAIPPEQLEGEEHWRYRTSQGQVAPLVEVRIIGEDGTEQPWDGEATGEIQIRGQWIASAYYEDDASAEKFQDGWLRTGDVAAISPDGYIFITDRSKDVIKSGGEWISSVELENELMGHPNVREAAVIAKPDDRFTERPLACVVIEGETSAEELLAFLDGKVARWWIPDEVAFIDEVPKTSVGKFDKKRLRQQLADGELTDRHTVDRQAAPAASSGGPR</sequence>
<dbReference type="SUPFAM" id="SSF56801">
    <property type="entry name" value="Acetyl-CoA synthetase-like"/>
    <property type="match status" value="1"/>
</dbReference>
<dbReference type="PANTHER" id="PTHR43767">
    <property type="entry name" value="LONG-CHAIN-FATTY-ACID--COA LIGASE"/>
    <property type="match status" value="1"/>
</dbReference>
<evidence type="ECO:0000259" key="4">
    <source>
        <dbReference type="Pfam" id="PF00501"/>
    </source>
</evidence>
<protein>
    <submittedName>
        <fullName evidence="6">3-methylmercaptopropionyl-CoA ligase</fullName>
        <ecNumber evidence="6">6.2.1.44</ecNumber>
    </submittedName>
</protein>
<accession>A0AAU7AQU9</accession>
<evidence type="ECO:0000256" key="1">
    <source>
        <dbReference type="ARBA" id="ARBA00006432"/>
    </source>
</evidence>
<dbReference type="EC" id="6.2.1.44" evidence="6"/>
<dbReference type="InterPro" id="IPR020845">
    <property type="entry name" value="AMP-binding_CS"/>
</dbReference>
<evidence type="ECO:0000259" key="5">
    <source>
        <dbReference type="Pfam" id="PF13193"/>
    </source>
</evidence>
<feature type="domain" description="AMP-binding enzyme C-terminal" evidence="5">
    <location>
        <begin position="444"/>
        <end position="517"/>
    </location>
</feature>
<dbReference type="CDD" id="cd12119">
    <property type="entry name" value="ttLC_FACS_AlkK_like"/>
    <property type="match status" value="1"/>
</dbReference>
<dbReference type="Pfam" id="PF13193">
    <property type="entry name" value="AMP-binding_C"/>
    <property type="match status" value="1"/>
</dbReference>
<dbReference type="Pfam" id="PF00501">
    <property type="entry name" value="AMP-binding"/>
    <property type="match status" value="1"/>
</dbReference>
<dbReference type="InterPro" id="IPR050237">
    <property type="entry name" value="ATP-dep_AMP-bd_enzyme"/>
</dbReference>
<dbReference type="GO" id="GO:0016877">
    <property type="term" value="F:ligase activity, forming carbon-sulfur bonds"/>
    <property type="evidence" value="ECO:0007669"/>
    <property type="project" value="UniProtKB-ARBA"/>
</dbReference>
<keyword evidence="2 6" id="KW-0436">Ligase</keyword>
<dbReference type="PANTHER" id="PTHR43767:SF11">
    <property type="entry name" value="MEDIUM-CHAIN-FATTY-ACID--COA LIGASE"/>
    <property type="match status" value="1"/>
</dbReference>
<dbReference type="AlphaFoldDB" id="A0AAU7AQU9"/>
<dbReference type="InterPro" id="IPR000873">
    <property type="entry name" value="AMP-dep_synth/lig_dom"/>
</dbReference>
<evidence type="ECO:0000256" key="3">
    <source>
        <dbReference type="SAM" id="MobiDB-lite"/>
    </source>
</evidence>
<proteinExistence type="inferred from homology"/>
<reference evidence="6" key="1">
    <citation type="submission" date="2022-12" db="EMBL/GenBank/DDBJ databases">
        <title>Paraconexibacter alkalitolerans sp. nov. and Baekduia alba sp. nov., isolated from soil and emended description of the genera Paraconexibacter (Chun et al., 2020) and Baekduia (An et al., 2020).</title>
        <authorList>
            <person name="Vieira S."/>
            <person name="Huber K.J."/>
            <person name="Geppert A."/>
            <person name="Wolf J."/>
            <person name="Neumann-Schaal M."/>
            <person name="Muesken M."/>
            <person name="Overmann J."/>
        </authorList>
    </citation>
    <scope>NUCLEOTIDE SEQUENCE</scope>
    <source>
        <strain evidence="6">AEG42_29</strain>
    </source>
</reference>
<evidence type="ECO:0000313" key="6">
    <source>
        <dbReference type="EMBL" id="XAY03943.1"/>
    </source>
</evidence>
<organism evidence="6">
    <name type="scientific">Paraconexibacter sp. AEG42_29</name>
    <dbReference type="NCBI Taxonomy" id="2997339"/>
    <lineage>
        <taxon>Bacteria</taxon>
        <taxon>Bacillati</taxon>
        <taxon>Actinomycetota</taxon>
        <taxon>Thermoleophilia</taxon>
        <taxon>Solirubrobacterales</taxon>
        <taxon>Paraconexibacteraceae</taxon>
        <taxon>Paraconexibacter</taxon>
    </lineage>
</organism>
<dbReference type="Gene3D" id="3.30.300.30">
    <property type="match status" value="1"/>
</dbReference>
<dbReference type="EMBL" id="CP114014">
    <property type="protein sequence ID" value="XAY03943.1"/>
    <property type="molecule type" value="Genomic_DNA"/>
</dbReference>
<dbReference type="Gene3D" id="3.40.50.12780">
    <property type="entry name" value="N-terminal domain of ligase-like"/>
    <property type="match status" value="1"/>
</dbReference>